<evidence type="ECO:0008006" key="4">
    <source>
        <dbReference type="Google" id="ProtNLM"/>
    </source>
</evidence>
<evidence type="ECO:0000256" key="1">
    <source>
        <dbReference type="SAM" id="SignalP"/>
    </source>
</evidence>
<feature type="signal peptide" evidence="1">
    <location>
        <begin position="1"/>
        <end position="16"/>
    </location>
</feature>
<reference evidence="2" key="1">
    <citation type="submission" date="2022-11" db="EMBL/GenBank/DDBJ databases">
        <title>Minimal conservation of predation-associated metabolite biosynthetic gene clusters underscores biosynthetic potential of Myxococcota including descriptions for ten novel species: Archangium lansinium sp. nov., Myxococcus landrumus sp. nov., Nannocystis bai.</title>
        <authorList>
            <person name="Ahearne A."/>
            <person name="Stevens C."/>
            <person name="Dowd S."/>
        </authorList>
    </citation>
    <scope>NUCLEOTIDE SEQUENCE</scope>
    <source>
        <strain evidence="2">Fl3</strain>
    </source>
</reference>
<organism evidence="2 3">
    <name type="scientific">Nannocystis punicea</name>
    <dbReference type="NCBI Taxonomy" id="2995304"/>
    <lineage>
        <taxon>Bacteria</taxon>
        <taxon>Pseudomonadati</taxon>
        <taxon>Myxococcota</taxon>
        <taxon>Polyangia</taxon>
        <taxon>Nannocystales</taxon>
        <taxon>Nannocystaceae</taxon>
        <taxon>Nannocystis</taxon>
    </lineage>
</organism>
<proteinExistence type="predicted"/>
<sequence length="113" mass="12227">MSMFVALLYTQTMLLAAPAVVTPAPGGGPDLSGELRVQGGWCADPHFAGPWYCLARCTEATQFYVADENPLDISAETDWDAARADCYLKAVDFCKTAFSQYLDRSCLGGAFDE</sequence>
<dbReference type="EMBL" id="CP114040">
    <property type="protein sequence ID" value="WAS94606.1"/>
    <property type="molecule type" value="Genomic_DNA"/>
</dbReference>
<gene>
    <name evidence="2" type="ORF">O0S08_00465</name>
</gene>
<accession>A0ABY7H5P6</accession>
<dbReference type="RefSeq" id="WP_269036940.1">
    <property type="nucleotide sequence ID" value="NZ_CP114040.1"/>
</dbReference>
<keyword evidence="1" id="KW-0732">Signal</keyword>
<name>A0ABY7H5P6_9BACT</name>
<keyword evidence="3" id="KW-1185">Reference proteome</keyword>
<dbReference type="Proteomes" id="UP001164459">
    <property type="component" value="Chromosome"/>
</dbReference>
<evidence type="ECO:0000313" key="3">
    <source>
        <dbReference type="Proteomes" id="UP001164459"/>
    </source>
</evidence>
<protein>
    <recommendedName>
        <fullName evidence="4">Secreted protein</fullName>
    </recommendedName>
</protein>
<evidence type="ECO:0000313" key="2">
    <source>
        <dbReference type="EMBL" id="WAS94606.1"/>
    </source>
</evidence>
<feature type="chain" id="PRO_5046565766" description="Secreted protein" evidence="1">
    <location>
        <begin position="17"/>
        <end position="113"/>
    </location>
</feature>